<protein>
    <recommendedName>
        <fullName evidence="1">NB-ARC domain-containing protein</fullName>
    </recommendedName>
</protein>
<keyword evidence="3" id="KW-1185">Reference proteome</keyword>
<dbReference type="InterPro" id="IPR002182">
    <property type="entry name" value="NB-ARC"/>
</dbReference>
<feature type="domain" description="NB-ARC" evidence="1">
    <location>
        <begin position="39"/>
        <end position="100"/>
    </location>
</feature>
<proteinExistence type="predicted"/>
<dbReference type="GO" id="GO:0043531">
    <property type="term" value="F:ADP binding"/>
    <property type="evidence" value="ECO:0007669"/>
    <property type="project" value="InterPro"/>
</dbReference>
<dbReference type="Gene3D" id="3.40.50.300">
    <property type="entry name" value="P-loop containing nucleotide triphosphate hydrolases"/>
    <property type="match status" value="1"/>
</dbReference>
<name>A0A843U9C0_COLES</name>
<dbReference type="SUPFAM" id="SSF52540">
    <property type="entry name" value="P-loop containing nucleoside triphosphate hydrolases"/>
    <property type="match status" value="1"/>
</dbReference>
<sequence length="232" mass="25755">MSARRATTSANQEPCIFGRNEDLAKVKQFLLSPDVQVFSESGDMDIPVMAILGMGGLGKTTLAQLAYHDDEVNQHFQLKWWVCISENFDIIPMTKAMIKRHAISRSYILFTRRLKGYCTRKIEKLSSHWNLLMAPLHNSSACSKIIITSPNNKVSKIGGGISAYDLPCLEDGDCLKLFKQHAFKGQDPNLYPNLVAIGEKITRNCKGLPLVAKIIGSQLHATGLARKHGRTS</sequence>
<gene>
    <name evidence="2" type="ORF">Taro_010979</name>
</gene>
<reference evidence="2" key="1">
    <citation type="submission" date="2017-07" db="EMBL/GenBank/DDBJ databases">
        <title>Taro Niue Genome Assembly and Annotation.</title>
        <authorList>
            <person name="Atibalentja N."/>
            <person name="Keating K."/>
            <person name="Fields C.J."/>
        </authorList>
    </citation>
    <scope>NUCLEOTIDE SEQUENCE</scope>
    <source>
        <strain evidence="2">Niue_2</strain>
        <tissue evidence="2">Leaf</tissue>
    </source>
</reference>
<accession>A0A843U9C0</accession>
<dbReference type="EMBL" id="NMUH01000405">
    <property type="protein sequence ID" value="MQL78540.1"/>
    <property type="molecule type" value="Genomic_DNA"/>
</dbReference>
<evidence type="ECO:0000313" key="2">
    <source>
        <dbReference type="EMBL" id="MQL78540.1"/>
    </source>
</evidence>
<dbReference type="OrthoDB" id="600820at2759"/>
<dbReference type="PANTHER" id="PTHR36766">
    <property type="entry name" value="PLANT BROAD-SPECTRUM MILDEW RESISTANCE PROTEIN RPW8"/>
    <property type="match status" value="1"/>
</dbReference>
<organism evidence="2 3">
    <name type="scientific">Colocasia esculenta</name>
    <name type="common">Wild taro</name>
    <name type="synonym">Arum esculentum</name>
    <dbReference type="NCBI Taxonomy" id="4460"/>
    <lineage>
        <taxon>Eukaryota</taxon>
        <taxon>Viridiplantae</taxon>
        <taxon>Streptophyta</taxon>
        <taxon>Embryophyta</taxon>
        <taxon>Tracheophyta</taxon>
        <taxon>Spermatophyta</taxon>
        <taxon>Magnoliopsida</taxon>
        <taxon>Liliopsida</taxon>
        <taxon>Araceae</taxon>
        <taxon>Aroideae</taxon>
        <taxon>Colocasieae</taxon>
        <taxon>Colocasia</taxon>
    </lineage>
</organism>
<dbReference type="PANTHER" id="PTHR36766:SF40">
    <property type="entry name" value="DISEASE RESISTANCE PROTEIN RGA3"/>
    <property type="match status" value="1"/>
</dbReference>
<comment type="caution">
    <text evidence="2">The sequence shown here is derived from an EMBL/GenBank/DDBJ whole genome shotgun (WGS) entry which is preliminary data.</text>
</comment>
<dbReference type="Gene3D" id="1.10.8.430">
    <property type="entry name" value="Helical domain of apoptotic protease-activating factors"/>
    <property type="match status" value="1"/>
</dbReference>
<dbReference type="InterPro" id="IPR027417">
    <property type="entry name" value="P-loop_NTPase"/>
</dbReference>
<dbReference type="InterPro" id="IPR042197">
    <property type="entry name" value="Apaf_helical"/>
</dbReference>
<evidence type="ECO:0000313" key="3">
    <source>
        <dbReference type="Proteomes" id="UP000652761"/>
    </source>
</evidence>
<dbReference type="Proteomes" id="UP000652761">
    <property type="component" value="Unassembled WGS sequence"/>
</dbReference>
<dbReference type="PRINTS" id="PR00364">
    <property type="entry name" value="DISEASERSIST"/>
</dbReference>
<evidence type="ECO:0000259" key="1">
    <source>
        <dbReference type="Pfam" id="PF00931"/>
    </source>
</evidence>
<dbReference type="Pfam" id="PF00931">
    <property type="entry name" value="NB-ARC"/>
    <property type="match status" value="1"/>
</dbReference>
<dbReference type="AlphaFoldDB" id="A0A843U9C0"/>